<evidence type="ECO:0000256" key="3">
    <source>
        <dbReference type="ARBA" id="ARBA00022475"/>
    </source>
</evidence>
<evidence type="ECO:0000256" key="6">
    <source>
        <dbReference type="ARBA" id="ARBA00022927"/>
    </source>
</evidence>
<dbReference type="InterPro" id="IPR025966">
    <property type="entry name" value="OppC_N"/>
</dbReference>
<dbReference type="CDD" id="cd06261">
    <property type="entry name" value="TM_PBP2"/>
    <property type="match status" value="1"/>
</dbReference>
<feature type="domain" description="ABC transmembrane type-1" evidence="10">
    <location>
        <begin position="93"/>
        <end position="283"/>
    </location>
</feature>
<keyword evidence="7 9" id="KW-1133">Transmembrane helix</keyword>
<dbReference type="RefSeq" id="WP_183262666.1">
    <property type="nucleotide sequence ID" value="NZ_BAAAVZ010000002.1"/>
</dbReference>
<keyword evidence="4 9" id="KW-0812">Transmembrane</keyword>
<evidence type="ECO:0000313" key="12">
    <source>
        <dbReference type="Proteomes" id="UP000539538"/>
    </source>
</evidence>
<dbReference type="Pfam" id="PF00528">
    <property type="entry name" value="BPD_transp_1"/>
    <property type="match status" value="1"/>
</dbReference>
<feature type="transmembrane region" description="Helical" evidence="9">
    <location>
        <begin position="32"/>
        <end position="54"/>
    </location>
</feature>
<name>A0ABR6L1E3_9HYPH</name>
<feature type="transmembrane region" description="Helical" evidence="9">
    <location>
        <begin position="159"/>
        <end position="175"/>
    </location>
</feature>
<dbReference type="Proteomes" id="UP000539538">
    <property type="component" value="Unassembled WGS sequence"/>
</dbReference>
<evidence type="ECO:0000256" key="9">
    <source>
        <dbReference type="RuleBase" id="RU363032"/>
    </source>
</evidence>
<evidence type="ECO:0000256" key="1">
    <source>
        <dbReference type="ARBA" id="ARBA00004651"/>
    </source>
</evidence>
<keyword evidence="8 9" id="KW-0472">Membrane</keyword>
<dbReference type="Pfam" id="PF12911">
    <property type="entry name" value="OppC_N"/>
    <property type="match status" value="1"/>
</dbReference>
<accession>A0ABR6L1E3</accession>
<keyword evidence="5" id="KW-0571">Peptide transport</keyword>
<evidence type="ECO:0000313" key="11">
    <source>
        <dbReference type="EMBL" id="MBB4650614.1"/>
    </source>
</evidence>
<evidence type="ECO:0000256" key="4">
    <source>
        <dbReference type="ARBA" id="ARBA00022692"/>
    </source>
</evidence>
<keyword evidence="2 9" id="KW-0813">Transport</keyword>
<evidence type="ECO:0000259" key="10">
    <source>
        <dbReference type="PROSITE" id="PS50928"/>
    </source>
</evidence>
<evidence type="ECO:0000256" key="5">
    <source>
        <dbReference type="ARBA" id="ARBA00022856"/>
    </source>
</evidence>
<feature type="transmembrane region" description="Helical" evidence="9">
    <location>
        <begin position="135"/>
        <end position="153"/>
    </location>
</feature>
<evidence type="ECO:0000256" key="7">
    <source>
        <dbReference type="ARBA" id="ARBA00022989"/>
    </source>
</evidence>
<dbReference type="EMBL" id="JACHOT010000002">
    <property type="protein sequence ID" value="MBB4650614.1"/>
    <property type="molecule type" value="Genomic_DNA"/>
</dbReference>
<evidence type="ECO:0000256" key="8">
    <source>
        <dbReference type="ARBA" id="ARBA00023136"/>
    </source>
</evidence>
<keyword evidence="3" id="KW-1003">Cell membrane</keyword>
<evidence type="ECO:0000256" key="2">
    <source>
        <dbReference type="ARBA" id="ARBA00022448"/>
    </source>
</evidence>
<protein>
    <submittedName>
        <fullName evidence="11">Peptide/nickel transport system permease protein</fullName>
    </submittedName>
</protein>
<dbReference type="InterPro" id="IPR050366">
    <property type="entry name" value="BP-dependent_transpt_permease"/>
</dbReference>
<dbReference type="PROSITE" id="PS50928">
    <property type="entry name" value="ABC_TM1"/>
    <property type="match status" value="1"/>
</dbReference>
<dbReference type="Gene3D" id="1.10.3720.10">
    <property type="entry name" value="MetI-like"/>
    <property type="match status" value="1"/>
</dbReference>
<keyword evidence="6" id="KW-0653">Protein transport</keyword>
<proteinExistence type="inferred from homology"/>
<keyword evidence="12" id="KW-1185">Reference proteome</keyword>
<feature type="transmembrane region" description="Helical" evidence="9">
    <location>
        <begin position="263"/>
        <end position="283"/>
    </location>
</feature>
<dbReference type="PANTHER" id="PTHR43386">
    <property type="entry name" value="OLIGOPEPTIDE TRANSPORT SYSTEM PERMEASE PROTEIN APPC"/>
    <property type="match status" value="1"/>
</dbReference>
<sequence length="297" mass="31759">MTAVSDTSAATRSPRKKSRLAKTLSLMRKKPLGAIGGVIILVFCLVALFAPWLAPFDPLKIDSSNLLTPPNASNWFGTDEFGRDILSRLIWGARISLFVGLSAVLLGTTTGSVLGLISGYFGGKLDSLIQRVMDTLMAFPMLVLALAMVAALGSSVRNVIIALAVVIMPNAARVIRSSALTVREKPFVEAAHNLGLSTWRILFRHVLPNCVAPFIILATAGLGSAILSEASLSFLGLGTPPPEPSWGAMLSGKTQRYMTEAPWLAIFPGLAITLVVFGFNFLGDALRDILDPKLRSR</sequence>
<dbReference type="PANTHER" id="PTHR43386:SF1">
    <property type="entry name" value="D,D-DIPEPTIDE TRANSPORT SYSTEM PERMEASE PROTEIN DDPC-RELATED"/>
    <property type="match status" value="1"/>
</dbReference>
<comment type="similarity">
    <text evidence="9">Belongs to the binding-protein-dependent transport system permease family.</text>
</comment>
<feature type="transmembrane region" description="Helical" evidence="9">
    <location>
        <begin position="95"/>
        <end position="123"/>
    </location>
</feature>
<dbReference type="InterPro" id="IPR000515">
    <property type="entry name" value="MetI-like"/>
</dbReference>
<comment type="subcellular location">
    <subcellularLocation>
        <location evidence="1 9">Cell membrane</location>
        <topology evidence="1 9">Multi-pass membrane protein</topology>
    </subcellularLocation>
</comment>
<reference evidence="11 12" key="1">
    <citation type="submission" date="2020-08" db="EMBL/GenBank/DDBJ databases">
        <title>Genomic Encyclopedia of Type Strains, Phase IV (KMG-IV): sequencing the most valuable type-strain genomes for metagenomic binning, comparative biology and taxonomic classification.</title>
        <authorList>
            <person name="Goeker M."/>
        </authorList>
    </citation>
    <scope>NUCLEOTIDE SEQUENCE [LARGE SCALE GENOMIC DNA]</scope>
    <source>
        <strain evidence="11 12">DSM 7050</strain>
    </source>
</reference>
<organism evidence="11 12">
    <name type="scientific">Aminobacter niigataensis</name>
    <dbReference type="NCBI Taxonomy" id="83265"/>
    <lineage>
        <taxon>Bacteria</taxon>
        <taxon>Pseudomonadati</taxon>
        <taxon>Pseudomonadota</taxon>
        <taxon>Alphaproteobacteria</taxon>
        <taxon>Hyphomicrobiales</taxon>
        <taxon>Phyllobacteriaceae</taxon>
        <taxon>Aminobacter</taxon>
    </lineage>
</organism>
<feature type="transmembrane region" description="Helical" evidence="9">
    <location>
        <begin position="206"/>
        <end position="227"/>
    </location>
</feature>
<dbReference type="InterPro" id="IPR035906">
    <property type="entry name" value="MetI-like_sf"/>
</dbReference>
<gene>
    <name evidence="11" type="ORF">GGQ99_002369</name>
</gene>
<comment type="caution">
    <text evidence="11">The sequence shown here is derived from an EMBL/GenBank/DDBJ whole genome shotgun (WGS) entry which is preliminary data.</text>
</comment>
<dbReference type="SUPFAM" id="SSF161098">
    <property type="entry name" value="MetI-like"/>
    <property type="match status" value="1"/>
</dbReference>